<evidence type="ECO:0000313" key="15">
    <source>
        <dbReference type="RefSeq" id="XP_006877997.1"/>
    </source>
</evidence>
<evidence type="ECO:0000256" key="3">
    <source>
        <dbReference type="ARBA" id="ARBA00022475"/>
    </source>
</evidence>
<sequence>MPNSTTVTDFLLARFSDVWELRVLHSVLFLLTYLATLLGNLLIVTVTTLDQSLHTPMYFFLRTLSVLDMCYISVTVPKACIIFLLESRVISLVGCATQIFLVLLFASVELVFLTIMARDRYVAICHPLHYPVIMNPQVCVQMSLVSLLSGLMYSGLHTGLTFSLSFCQSNIIQQFFCDMPSLLKVSCSDTFINEIVIFVSSVMFSGGCFSLIIMSYVRILSTVLKFPIREQRKAFSTCVPHILVVTVFLSSGAAVYMKPTSNSPSIQDMITSVFYSVVPPFLNPIIYSLRNKQIKMAVWRIMNRKLYSGK</sequence>
<protein>
    <submittedName>
        <fullName evidence="15">Olfactory receptor 14C36-like</fullName>
    </submittedName>
</protein>
<dbReference type="Pfam" id="PF13853">
    <property type="entry name" value="7tm_4"/>
    <property type="match status" value="1"/>
</dbReference>
<keyword evidence="9 12" id="KW-0472">Membrane</keyword>
<keyword evidence="7 12" id="KW-1133">Transmembrane helix</keyword>
<dbReference type="PANTHER" id="PTHR26452">
    <property type="entry name" value="OLFACTORY RECEPTOR"/>
    <property type="match status" value="1"/>
</dbReference>
<keyword evidence="14" id="KW-1185">Reference proteome</keyword>
<dbReference type="SUPFAM" id="SSF81321">
    <property type="entry name" value="Family A G protein-coupled receptor-like"/>
    <property type="match status" value="1"/>
</dbReference>
<feature type="transmembrane region" description="Helical" evidence="12">
    <location>
        <begin position="90"/>
        <end position="117"/>
    </location>
</feature>
<evidence type="ECO:0000259" key="13">
    <source>
        <dbReference type="PROSITE" id="PS50262"/>
    </source>
</evidence>
<feature type="transmembrane region" description="Helical" evidence="12">
    <location>
        <begin position="23"/>
        <end position="47"/>
    </location>
</feature>
<dbReference type="PRINTS" id="PR00237">
    <property type="entry name" value="GPCRRHODOPSN"/>
</dbReference>
<evidence type="ECO:0000256" key="10">
    <source>
        <dbReference type="ARBA" id="ARBA00023170"/>
    </source>
</evidence>
<feature type="transmembrane region" description="Helical" evidence="12">
    <location>
        <begin position="238"/>
        <end position="257"/>
    </location>
</feature>
<keyword evidence="11" id="KW-0807">Transducer</keyword>
<evidence type="ECO:0000256" key="11">
    <source>
        <dbReference type="ARBA" id="ARBA00023224"/>
    </source>
</evidence>
<keyword evidence="8" id="KW-0297">G-protein coupled receptor</keyword>
<dbReference type="GO" id="GO:0004984">
    <property type="term" value="F:olfactory receptor activity"/>
    <property type="evidence" value="ECO:0007669"/>
    <property type="project" value="InterPro"/>
</dbReference>
<dbReference type="RefSeq" id="XP_006877997.1">
    <property type="nucleotide sequence ID" value="XM_006877935.1"/>
</dbReference>
<dbReference type="InterPro" id="IPR000276">
    <property type="entry name" value="GPCR_Rhodpsn"/>
</dbReference>
<proteinExistence type="predicted"/>
<keyword evidence="5 12" id="KW-0812">Transmembrane</keyword>
<dbReference type="Proteomes" id="UP000504623">
    <property type="component" value="Unplaced"/>
</dbReference>
<dbReference type="FunFam" id="1.20.1070.10:FF:000037">
    <property type="entry name" value="Olfactory receptor"/>
    <property type="match status" value="1"/>
</dbReference>
<evidence type="ECO:0000256" key="2">
    <source>
        <dbReference type="ARBA" id="ARBA00004651"/>
    </source>
</evidence>
<feature type="transmembrane region" description="Helical" evidence="12">
    <location>
        <begin position="138"/>
        <end position="156"/>
    </location>
</feature>
<dbReference type="InterPro" id="IPR000725">
    <property type="entry name" value="Olfact_rcpt"/>
</dbReference>
<feature type="transmembrane region" description="Helical" evidence="12">
    <location>
        <begin position="195"/>
        <end position="217"/>
    </location>
</feature>
<dbReference type="GO" id="GO:0005886">
    <property type="term" value="C:plasma membrane"/>
    <property type="evidence" value="ECO:0007669"/>
    <property type="project" value="UniProtKB-SubCell"/>
</dbReference>
<feature type="domain" description="G-protein coupled receptors family 1 profile" evidence="13">
    <location>
        <begin position="39"/>
        <end position="287"/>
    </location>
</feature>
<evidence type="ECO:0000256" key="6">
    <source>
        <dbReference type="ARBA" id="ARBA00022725"/>
    </source>
</evidence>
<evidence type="ECO:0000256" key="12">
    <source>
        <dbReference type="SAM" id="Phobius"/>
    </source>
</evidence>
<dbReference type="CDD" id="cd15227">
    <property type="entry name" value="7tmA_OR14-like"/>
    <property type="match status" value="1"/>
</dbReference>
<dbReference type="Gene3D" id="1.20.1070.10">
    <property type="entry name" value="Rhodopsin 7-helix transmembrane proteins"/>
    <property type="match status" value="1"/>
</dbReference>
<evidence type="ECO:0000256" key="7">
    <source>
        <dbReference type="ARBA" id="ARBA00022989"/>
    </source>
</evidence>
<evidence type="ECO:0000256" key="1">
    <source>
        <dbReference type="ARBA" id="ARBA00002936"/>
    </source>
</evidence>
<organism evidence="14 15">
    <name type="scientific">Chrysochloris asiatica</name>
    <name type="common">Cape golden mole</name>
    <dbReference type="NCBI Taxonomy" id="185453"/>
    <lineage>
        <taxon>Eukaryota</taxon>
        <taxon>Metazoa</taxon>
        <taxon>Chordata</taxon>
        <taxon>Craniata</taxon>
        <taxon>Vertebrata</taxon>
        <taxon>Euteleostomi</taxon>
        <taxon>Mammalia</taxon>
        <taxon>Eutheria</taxon>
        <taxon>Afrotheria</taxon>
        <taxon>Chrysochloridae</taxon>
        <taxon>Chrysochlorinae</taxon>
        <taxon>Chrysochloris</taxon>
    </lineage>
</organism>
<keyword evidence="4" id="KW-0716">Sensory transduction</keyword>
<evidence type="ECO:0000256" key="4">
    <source>
        <dbReference type="ARBA" id="ARBA00022606"/>
    </source>
</evidence>
<evidence type="ECO:0000256" key="5">
    <source>
        <dbReference type="ARBA" id="ARBA00022692"/>
    </source>
</evidence>
<keyword evidence="10" id="KW-0675">Receptor</keyword>
<dbReference type="GO" id="GO:0004930">
    <property type="term" value="F:G protein-coupled receptor activity"/>
    <property type="evidence" value="ECO:0007669"/>
    <property type="project" value="UniProtKB-KW"/>
</dbReference>
<dbReference type="GeneID" id="102826884"/>
<dbReference type="OrthoDB" id="6151005at2759"/>
<evidence type="ECO:0000256" key="8">
    <source>
        <dbReference type="ARBA" id="ARBA00023040"/>
    </source>
</evidence>
<dbReference type="PRINTS" id="PR00245">
    <property type="entry name" value="OLFACTORYR"/>
</dbReference>
<comment type="function">
    <text evidence="1">Odorant receptor.</text>
</comment>
<dbReference type="AlphaFoldDB" id="A0A9B0X484"/>
<reference evidence="15" key="1">
    <citation type="submission" date="2025-08" db="UniProtKB">
        <authorList>
            <consortium name="RefSeq"/>
        </authorList>
    </citation>
    <scope>IDENTIFICATION</scope>
    <source>
        <tissue evidence="15">Spleen</tissue>
    </source>
</reference>
<accession>A0A9B0X484</accession>
<evidence type="ECO:0000313" key="14">
    <source>
        <dbReference type="Proteomes" id="UP000504623"/>
    </source>
</evidence>
<keyword evidence="3" id="KW-1003">Cell membrane</keyword>
<dbReference type="InterPro" id="IPR017452">
    <property type="entry name" value="GPCR_Rhodpsn_7TM"/>
</dbReference>
<dbReference type="PROSITE" id="PS50262">
    <property type="entry name" value="G_PROTEIN_RECEP_F1_2"/>
    <property type="match status" value="1"/>
</dbReference>
<evidence type="ECO:0000256" key="9">
    <source>
        <dbReference type="ARBA" id="ARBA00023136"/>
    </source>
</evidence>
<keyword evidence="6" id="KW-0552">Olfaction</keyword>
<feature type="transmembrane region" description="Helical" evidence="12">
    <location>
        <begin position="59"/>
        <end position="84"/>
    </location>
</feature>
<feature type="transmembrane region" description="Helical" evidence="12">
    <location>
        <begin position="269"/>
        <end position="289"/>
    </location>
</feature>
<name>A0A9B0X484_CHRAS</name>
<gene>
    <name evidence="15" type="primary">LOC102826884</name>
</gene>
<dbReference type="InterPro" id="IPR050516">
    <property type="entry name" value="Olfactory_GPCR"/>
</dbReference>
<comment type="subcellular location">
    <subcellularLocation>
        <location evidence="2">Cell membrane</location>
        <topology evidence="2">Multi-pass membrane protein</topology>
    </subcellularLocation>
</comment>